<comment type="caution">
    <text evidence="3">The sequence shown here is derived from an EMBL/GenBank/DDBJ whole genome shotgun (WGS) entry which is preliminary data.</text>
</comment>
<dbReference type="EMBL" id="JAGIQF010000013">
    <property type="protein sequence ID" value="MBP0604431.1"/>
    <property type="molecule type" value="Genomic_DNA"/>
</dbReference>
<evidence type="ECO:0000313" key="3">
    <source>
        <dbReference type="EMBL" id="MBP0604431.1"/>
    </source>
</evidence>
<accession>A0ABS4BCJ5</accession>
<dbReference type="Proteomes" id="UP000666661">
    <property type="component" value="Unassembled WGS sequence"/>
</dbReference>
<feature type="domain" description="CD-NTase-associated protein 12/Pycsar effector protein TIR" evidence="2">
    <location>
        <begin position="4"/>
        <end position="124"/>
    </location>
</feature>
<evidence type="ECO:0000259" key="2">
    <source>
        <dbReference type="Pfam" id="PF10137"/>
    </source>
</evidence>
<dbReference type="RefSeq" id="WP_209794939.1">
    <property type="nucleotide sequence ID" value="NZ_JAGIQF010000013.1"/>
</dbReference>
<gene>
    <name evidence="3" type="ORF">J8I01_18185</name>
</gene>
<protein>
    <submittedName>
        <fullName evidence="3">Nucleotide-binding protein</fullName>
    </submittedName>
</protein>
<reference evidence="3 4" key="1">
    <citation type="submission" date="2021-03" db="EMBL/GenBank/DDBJ databases">
        <title>Plant growth promoting bacteria isolated from wild legumes nodules and trapping Phaseolus vulgaris L. nodules in the center and southern Mexico.</title>
        <authorList>
            <person name="Estrada P."/>
        </authorList>
    </citation>
    <scope>NUCLEOTIDE SEQUENCE [LARGE SCALE GENOMIC DNA]</scope>
    <source>
        <strain evidence="3 4">MaGu-431</strain>
    </source>
</reference>
<sequence>MKPKIFIGSSREGVHIADAVHANLTYDAECTVWKDGVFQLSQNTLADLVRVLRDSDFGVFVFSPDDLSIMRGNTSTTVRDNVIFELGLFIGRLGPERCFFLIPDDASDLRLPSDLAGVTPGRYEGSRSDSNWMAALNPACMQIKMQIARLKSFQDAAQTVEPVKSETSPHEQPSLSSGDDNIYLEEYKNSYLVKGNTLPHKNDLKKIATWNKSLGAWVLPKTRKEDFEHNFSKFIK</sequence>
<evidence type="ECO:0000313" key="4">
    <source>
        <dbReference type="Proteomes" id="UP000666661"/>
    </source>
</evidence>
<organism evidence="3 4">
    <name type="scientific">Aeromonas sanarellii</name>
    <dbReference type="NCBI Taxonomy" id="633415"/>
    <lineage>
        <taxon>Bacteria</taxon>
        <taxon>Pseudomonadati</taxon>
        <taxon>Pseudomonadota</taxon>
        <taxon>Gammaproteobacteria</taxon>
        <taxon>Aeromonadales</taxon>
        <taxon>Aeromonadaceae</taxon>
        <taxon>Aeromonas</taxon>
    </lineage>
</organism>
<proteinExistence type="predicted"/>
<evidence type="ECO:0000256" key="1">
    <source>
        <dbReference type="SAM" id="MobiDB-lite"/>
    </source>
</evidence>
<keyword evidence="4" id="KW-1185">Reference proteome</keyword>
<feature type="compositionally biased region" description="Polar residues" evidence="1">
    <location>
        <begin position="170"/>
        <end position="179"/>
    </location>
</feature>
<dbReference type="Pfam" id="PF10137">
    <property type="entry name" value="CAP12-PCTIR_TIR"/>
    <property type="match status" value="1"/>
</dbReference>
<dbReference type="InterPro" id="IPR019302">
    <property type="entry name" value="CAP12/PCTIR_TIR_dom"/>
</dbReference>
<name>A0ABS4BCJ5_9GAMM</name>
<feature type="region of interest" description="Disordered" evidence="1">
    <location>
        <begin position="159"/>
        <end position="180"/>
    </location>
</feature>